<proteinExistence type="predicted"/>
<keyword evidence="1" id="KW-0689">Ribosomal protein</keyword>
<accession>C9LPL7</accession>
<evidence type="ECO:0000313" key="2">
    <source>
        <dbReference type="Proteomes" id="UP000004736"/>
    </source>
</evidence>
<dbReference type="eggNOG" id="ENOG5032YWC">
    <property type="taxonomic scope" value="Bacteria"/>
</dbReference>
<protein>
    <submittedName>
        <fullName evidence="1">S23 ribosomal protein</fullName>
    </submittedName>
</protein>
<dbReference type="AlphaFoldDB" id="C9LPL7"/>
<dbReference type="PANTHER" id="PTHR38471">
    <property type="entry name" value="FOUR HELIX BUNDLE PROTEIN"/>
    <property type="match status" value="1"/>
</dbReference>
<dbReference type="HOGENOM" id="CLU_129874_0_6_9"/>
<dbReference type="PANTHER" id="PTHR38471:SF2">
    <property type="entry name" value="FOUR HELIX BUNDLE PROTEIN"/>
    <property type="match status" value="1"/>
</dbReference>
<dbReference type="NCBIfam" id="TIGR02436">
    <property type="entry name" value="four helix bundle protein"/>
    <property type="match status" value="1"/>
</dbReference>
<organism evidence="1 2">
    <name type="scientific">Dialister invisus DSM 15470</name>
    <dbReference type="NCBI Taxonomy" id="592028"/>
    <lineage>
        <taxon>Bacteria</taxon>
        <taxon>Bacillati</taxon>
        <taxon>Bacillota</taxon>
        <taxon>Negativicutes</taxon>
        <taxon>Veillonellales</taxon>
        <taxon>Veillonellaceae</taxon>
        <taxon>Dialister</taxon>
    </lineage>
</organism>
<keyword evidence="2" id="KW-1185">Reference proteome</keyword>
<gene>
    <name evidence="1" type="ORF">GCWU000321_01497</name>
</gene>
<dbReference type="CDD" id="cd16377">
    <property type="entry name" value="23S_rRNA_IVP_like"/>
    <property type="match status" value="1"/>
</dbReference>
<evidence type="ECO:0000313" key="1">
    <source>
        <dbReference type="EMBL" id="EEW97503.1"/>
    </source>
</evidence>
<comment type="caution">
    <text evidence="1">The sequence shown here is derived from an EMBL/GenBank/DDBJ whole genome shotgun (WGS) entry which is preliminary data.</text>
</comment>
<dbReference type="NCBIfam" id="NF008911">
    <property type="entry name" value="PRK12275.1-2"/>
    <property type="match status" value="1"/>
</dbReference>
<dbReference type="Pfam" id="PF05635">
    <property type="entry name" value="23S_rRNA_IVP"/>
    <property type="match status" value="1"/>
</dbReference>
<dbReference type="SUPFAM" id="SSF158446">
    <property type="entry name" value="IVS-encoded protein-like"/>
    <property type="match status" value="1"/>
</dbReference>
<dbReference type="Gene3D" id="1.20.1440.60">
    <property type="entry name" value="23S rRNA-intervening sequence"/>
    <property type="match status" value="1"/>
</dbReference>
<keyword evidence="1" id="KW-0687">Ribonucleoprotein</keyword>
<reference evidence="1" key="1">
    <citation type="submission" date="2009-09" db="EMBL/GenBank/DDBJ databases">
        <authorList>
            <person name="Weinstock G."/>
            <person name="Sodergren E."/>
            <person name="Clifton S."/>
            <person name="Fulton L."/>
            <person name="Fulton B."/>
            <person name="Courtney L."/>
            <person name="Fronick C."/>
            <person name="Harrison M."/>
            <person name="Strong C."/>
            <person name="Farmer C."/>
            <person name="Delahaunty K."/>
            <person name="Markovic C."/>
            <person name="Hall O."/>
            <person name="Minx P."/>
            <person name="Tomlinson C."/>
            <person name="Mitreva M."/>
            <person name="Nelson J."/>
            <person name="Hou S."/>
            <person name="Wollam A."/>
            <person name="Pepin K.H."/>
            <person name="Johnson M."/>
            <person name="Bhonagiri V."/>
            <person name="Nash W.E."/>
            <person name="Warren W."/>
            <person name="Chinwalla A."/>
            <person name="Mardis E.R."/>
            <person name="Wilson R.K."/>
        </authorList>
    </citation>
    <scope>NUCLEOTIDE SEQUENCE [LARGE SCALE GENOMIC DNA]</scope>
    <source>
        <strain evidence="1">DSM 15470</strain>
    </source>
</reference>
<name>C9LPL7_9FIRM</name>
<dbReference type="GO" id="GO:0005840">
    <property type="term" value="C:ribosome"/>
    <property type="evidence" value="ECO:0007669"/>
    <property type="project" value="UniProtKB-KW"/>
</dbReference>
<dbReference type="Proteomes" id="UP000004736">
    <property type="component" value="Unassembled WGS sequence"/>
</dbReference>
<dbReference type="EMBL" id="ACIM02000001">
    <property type="protein sequence ID" value="EEW97503.1"/>
    <property type="molecule type" value="Genomic_DNA"/>
</dbReference>
<dbReference type="InterPro" id="IPR036583">
    <property type="entry name" value="23S_rRNA_IVS_sf"/>
</dbReference>
<sequence length="124" mass="14453">MRGFMNYRNLEVWKRSLDLTADIYRLTKQLLKEELFGLSDQMRRAVVSIPSNIAEGAGRNSDKEFKRFLFIANGSIAELETQLLICEKLDFADQADIYSLLRRTEEIRKMIFGLKNRIDLKSDS</sequence>
<dbReference type="STRING" id="592028.GCWU000321_01497"/>
<dbReference type="InterPro" id="IPR012657">
    <property type="entry name" value="23S_rRNA-intervening_sequence"/>
</dbReference>